<dbReference type="SMART" id="SM00320">
    <property type="entry name" value="WD40"/>
    <property type="match status" value="6"/>
</dbReference>
<keyword evidence="2" id="KW-0677">Repeat</keyword>
<reference evidence="5 7" key="2">
    <citation type="journal article" date="2013" name="Nature">
        <title>Insights into bilaterian evolution from three spiralian genomes.</title>
        <authorList>
            <person name="Simakov O."/>
            <person name="Marletaz F."/>
            <person name="Cho S.J."/>
            <person name="Edsinger-Gonzales E."/>
            <person name="Havlak P."/>
            <person name="Hellsten U."/>
            <person name="Kuo D.H."/>
            <person name="Larsson T."/>
            <person name="Lv J."/>
            <person name="Arendt D."/>
            <person name="Savage R."/>
            <person name="Osoegawa K."/>
            <person name="de Jong P."/>
            <person name="Grimwood J."/>
            <person name="Chapman J.A."/>
            <person name="Shapiro H."/>
            <person name="Aerts A."/>
            <person name="Otillar R.P."/>
            <person name="Terry A.Y."/>
            <person name="Boore J.L."/>
            <person name="Grigoriev I.V."/>
            <person name="Lindberg D.R."/>
            <person name="Seaver E.C."/>
            <person name="Weisblat D.A."/>
            <person name="Putnam N.H."/>
            <person name="Rokhsar D.S."/>
        </authorList>
    </citation>
    <scope>NUCLEOTIDE SEQUENCE</scope>
    <source>
        <strain evidence="5 7">I ESC-2004</strain>
    </source>
</reference>
<dbReference type="EnsemblMetazoa" id="CapteT181641">
    <property type="protein sequence ID" value="CapteP181641"/>
    <property type="gene ID" value="CapteG181641"/>
</dbReference>
<dbReference type="Proteomes" id="UP000014760">
    <property type="component" value="Unassembled WGS sequence"/>
</dbReference>
<dbReference type="InterPro" id="IPR001680">
    <property type="entry name" value="WD40_rpt"/>
</dbReference>
<evidence type="ECO:0000313" key="5">
    <source>
        <dbReference type="EMBL" id="ELU11233.1"/>
    </source>
</evidence>
<keyword evidence="7" id="KW-1185">Reference proteome</keyword>
<dbReference type="PANTHER" id="PTHR15574">
    <property type="entry name" value="WD REPEAT DOMAIN-CONTAINING FAMILY"/>
    <property type="match status" value="1"/>
</dbReference>
<feature type="repeat" description="WD" evidence="3">
    <location>
        <begin position="44"/>
        <end position="76"/>
    </location>
</feature>
<feature type="compositionally biased region" description="Low complexity" evidence="4">
    <location>
        <begin position="614"/>
        <end position="631"/>
    </location>
</feature>
<dbReference type="EMBL" id="AMQN01005806">
    <property type="status" value="NOT_ANNOTATED_CDS"/>
    <property type="molecule type" value="Genomic_DNA"/>
</dbReference>
<accession>R7UXD4</accession>
<dbReference type="FunCoup" id="R7UXD4">
    <property type="interactions" value="3"/>
</dbReference>
<feature type="repeat" description="WD" evidence="3">
    <location>
        <begin position="322"/>
        <end position="354"/>
    </location>
</feature>
<dbReference type="InterPro" id="IPR045151">
    <property type="entry name" value="DCAF8"/>
</dbReference>
<dbReference type="PROSITE" id="PS50294">
    <property type="entry name" value="WD_REPEATS_REGION"/>
    <property type="match status" value="2"/>
</dbReference>
<evidence type="ECO:0000256" key="3">
    <source>
        <dbReference type="PROSITE-ProRule" id="PRU00221"/>
    </source>
</evidence>
<evidence type="ECO:0000256" key="2">
    <source>
        <dbReference type="ARBA" id="ARBA00022737"/>
    </source>
</evidence>
<dbReference type="Pfam" id="PF00400">
    <property type="entry name" value="WD40"/>
    <property type="match status" value="3"/>
</dbReference>
<dbReference type="GO" id="GO:0045717">
    <property type="term" value="P:negative regulation of fatty acid biosynthetic process"/>
    <property type="evidence" value="ECO:0007669"/>
    <property type="project" value="TreeGrafter"/>
</dbReference>
<dbReference type="OrthoDB" id="5573735at2759"/>
<feature type="region of interest" description="Disordered" evidence="4">
    <location>
        <begin position="606"/>
        <end position="637"/>
    </location>
</feature>
<feature type="region of interest" description="Disordered" evidence="4">
    <location>
        <begin position="509"/>
        <end position="566"/>
    </location>
</feature>
<reference evidence="6" key="3">
    <citation type="submission" date="2015-06" db="UniProtKB">
        <authorList>
            <consortium name="EnsemblMetazoa"/>
        </authorList>
    </citation>
    <scope>IDENTIFICATION</scope>
</reference>
<dbReference type="InterPro" id="IPR036322">
    <property type="entry name" value="WD40_repeat_dom_sf"/>
</dbReference>
<dbReference type="AlphaFoldDB" id="R7UXD4"/>
<dbReference type="PROSITE" id="PS50082">
    <property type="entry name" value="WD_REPEATS_2"/>
    <property type="match status" value="2"/>
</dbReference>
<evidence type="ECO:0000313" key="7">
    <source>
        <dbReference type="Proteomes" id="UP000014760"/>
    </source>
</evidence>
<dbReference type="InterPro" id="IPR015943">
    <property type="entry name" value="WD40/YVTN_repeat-like_dom_sf"/>
</dbReference>
<evidence type="ECO:0000313" key="6">
    <source>
        <dbReference type="EnsemblMetazoa" id="CapteP181641"/>
    </source>
</evidence>
<feature type="compositionally biased region" description="Low complexity" evidence="4">
    <location>
        <begin position="531"/>
        <end position="565"/>
    </location>
</feature>
<dbReference type="GO" id="GO:0080008">
    <property type="term" value="C:Cul4-RING E3 ubiquitin ligase complex"/>
    <property type="evidence" value="ECO:0007669"/>
    <property type="project" value="TreeGrafter"/>
</dbReference>
<evidence type="ECO:0000256" key="4">
    <source>
        <dbReference type="SAM" id="MobiDB-lite"/>
    </source>
</evidence>
<proteinExistence type="predicted"/>
<dbReference type="STRING" id="283909.R7UXD4"/>
<dbReference type="GO" id="GO:0005737">
    <property type="term" value="C:cytoplasm"/>
    <property type="evidence" value="ECO:0007669"/>
    <property type="project" value="TreeGrafter"/>
</dbReference>
<evidence type="ECO:0000256" key="1">
    <source>
        <dbReference type="ARBA" id="ARBA00022574"/>
    </source>
</evidence>
<dbReference type="SUPFAM" id="SSF50978">
    <property type="entry name" value="WD40 repeat-like"/>
    <property type="match status" value="1"/>
</dbReference>
<name>R7UXD4_CAPTE</name>
<keyword evidence="1 3" id="KW-0853">WD repeat</keyword>
<sequence>MTFLSQSSLLSFLHKRNFSSDEKLKRRFLRQRTHQAKNLFQVDLKGHYGCVNAVEFSNLGGEWIASGGDDRRVLLWHTEGAISQHGTAIEMDHEHNSNIFALAFNGDNTRVISGGNDEIVLVHNIERREAEEIYNLEDAVYGLSTDPINSKIFATACADGRVLIYDTRAPSTEGMNPFCLANYMHPMHCVMYNPVEPRILVTANCKEGLGLWDIRKPRSCVMRYSLAQSSGMSVRFNHSGSHLLALQRRHSPVLFATHSPRPLCFFDHPGYLNSCTMKSCSFTGESDEYALSGSDDFNLYMWKIPEEPTDKPIWIKEAHLVLKGHRSVVNQVRSNPSNQLIISSGVEKIIKMWSPFPLPGGSGGITSDVDKTNRGIYSHEQYINLVRRTGAVMSHDYRHQSTEEDPCMMAFFDSLIQRELEGWGISDASAASDLDIQPGSSPEEGTQEENPMTVAFASLMARQQAADGSLMQLNVSLDDLLNGDGARPRNRSISELIARKRKEFLKGRKKVLKRKRSSLASETKRQKQEHSSSSTSTSSSSASSSSSSSSSPSSSSDSETVISSESRTELIRLQKLRIKVLQSENSSTEDSDSALVKIRVPEIGPHLNEAHVASSKCSKNNSPNNPQPSTSGVGDERFKKCKKFTKKNFRIRQPSDSSSSDDC</sequence>
<dbReference type="EMBL" id="KB296865">
    <property type="protein sequence ID" value="ELU11233.1"/>
    <property type="molecule type" value="Genomic_DNA"/>
</dbReference>
<protein>
    <submittedName>
        <fullName evidence="5 6">Uncharacterized protein</fullName>
    </submittedName>
</protein>
<dbReference type="PANTHER" id="PTHR15574:SF43">
    <property type="entry name" value="DDB1- AND CUL4-ASSOCIATED FACTOR 5"/>
    <property type="match status" value="1"/>
</dbReference>
<dbReference type="OMA" id="SNIFCLC"/>
<organism evidence="5">
    <name type="scientific">Capitella teleta</name>
    <name type="common">Polychaete worm</name>
    <dbReference type="NCBI Taxonomy" id="283909"/>
    <lineage>
        <taxon>Eukaryota</taxon>
        <taxon>Metazoa</taxon>
        <taxon>Spiralia</taxon>
        <taxon>Lophotrochozoa</taxon>
        <taxon>Annelida</taxon>
        <taxon>Polychaeta</taxon>
        <taxon>Sedentaria</taxon>
        <taxon>Scolecida</taxon>
        <taxon>Capitellidae</taxon>
        <taxon>Capitella</taxon>
    </lineage>
</organism>
<dbReference type="HOGENOM" id="CLU_018663_2_0_1"/>
<dbReference type="Gene3D" id="2.130.10.10">
    <property type="entry name" value="YVTN repeat-like/Quinoprotein amine dehydrogenase"/>
    <property type="match status" value="1"/>
</dbReference>
<reference evidence="7" key="1">
    <citation type="submission" date="2012-12" db="EMBL/GenBank/DDBJ databases">
        <authorList>
            <person name="Hellsten U."/>
            <person name="Grimwood J."/>
            <person name="Chapman J.A."/>
            <person name="Shapiro H."/>
            <person name="Aerts A."/>
            <person name="Otillar R.P."/>
            <person name="Terry A.Y."/>
            <person name="Boore J.L."/>
            <person name="Simakov O."/>
            <person name="Marletaz F."/>
            <person name="Cho S.-J."/>
            <person name="Edsinger-Gonzales E."/>
            <person name="Havlak P."/>
            <person name="Kuo D.-H."/>
            <person name="Larsson T."/>
            <person name="Lv J."/>
            <person name="Arendt D."/>
            <person name="Savage R."/>
            <person name="Osoegawa K."/>
            <person name="de Jong P."/>
            <person name="Lindberg D.R."/>
            <person name="Seaver E.C."/>
            <person name="Weisblat D.A."/>
            <person name="Putnam N.H."/>
            <person name="Grigoriev I.V."/>
            <person name="Rokhsar D.S."/>
        </authorList>
    </citation>
    <scope>NUCLEOTIDE SEQUENCE</scope>
    <source>
        <strain evidence="7">I ESC-2004</strain>
    </source>
</reference>
<gene>
    <name evidence="5" type="ORF">CAPTEDRAFT_181641</name>
</gene>